<name>A0A3P8FMV1_9TREM</name>
<proteinExistence type="predicted"/>
<keyword evidence="2" id="KW-1185">Reference proteome</keyword>
<organism evidence="1 2">
    <name type="scientific">Schistosoma mattheei</name>
    <dbReference type="NCBI Taxonomy" id="31246"/>
    <lineage>
        <taxon>Eukaryota</taxon>
        <taxon>Metazoa</taxon>
        <taxon>Spiralia</taxon>
        <taxon>Lophotrochozoa</taxon>
        <taxon>Platyhelminthes</taxon>
        <taxon>Trematoda</taxon>
        <taxon>Digenea</taxon>
        <taxon>Strigeidida</taxon>
        <taxon>Schistosomatoidea</taxon>
        <taxon>Schistosomatidae</taxon>
        <taxon>Schistosoma</taxon>
    </lineage>
</organism>
<protein>
    <submittedName>
        <fullName evidence="1">Uncharacterized protein</fullName>
    </submittedName>
</protein>
<accession>A0A3P8FMV1</accession>
<dbReference type="Proteomes" id="UP000269396">
    <property type="component" value="Unassembled WGS sequence"/>
</dbReference>
<gene>
    <name evidence="1" type="ORF">SMTD_LOCUS18616</name>
</gene>
<dbReference type="EMBL" id="UZAL01040799">
    <property type="protein sequence ID" value="VDP77567.1"/>
    <property type="molecule type" value="Genomic_DNA"/>
</dbReference>
<sequence length="82" mass="8954">MLARKTIFGSPTRVGLAIFDDLNLRRFCLEDTSSLLVYVVDKSSKMTELRKAVKSGGETDPSSAAFVQVIITLRIGGLVFVC</sequence>
<evidence type="ECO:0000313" key="2">
    <source>
        <dbReference type="Proteomes" id="UP000269396"/>
    </source>
</evidence>
<dbReference type="AlphaFoldDB" id="A0A3P8FMV1"/>
<reference evidence="1 2" key="1">
    <citation type="submission" date="2018-11" db="EMBL/GenBank/DDBJ databases">
        <authorList>
            <consortium name="Pathogen Informatics"/>
        </authorList>
    </citation>
    <scope>NUCLEOTIDE SEQUENCE [LARGE SCALE GENOMIC DNA]</scope>
    <source>
        <strain>Denwood</strain>
        <strain evidence="2">Zambia</strain>
    </source>
</reference>
<evidence type="ECO:0000313" key="1">
    <source>
        <dbReference type="EMBL" id="VDP77567.1"/>
    </source>
</evidence>